<dbReference type="AlphaFoldDB" id="A0A182FU16"/>
<evidence type="ECO:0000256" key="1">
    <source>
        <dbReference type="SAM" id="MobiDB-lite"/>
    </source>
</evidence>
<reference evidence="2" key="2">
    <citation type="submission" date="2022-08" db="UniProtKB">
        <authorList>
            <consortium name="EnsemblMetazoa"/>
        </authorList>
    </citation>
    <scope>IDENTIFICATION</scope>
    <source>
        <strain evidence="2">STECLA/ALBI9_A</strain>
    </source>
</reference>
<sequence>MEEEEADLLQPAAFLRHDKWFLNMSGGAGTAGTSPSFGPSDSGYTSYQSVTPNNTFNGSCSRHGASSTLAPIDEANETDCSMNDSSTGLPLSAQVLTPTTAASIDRISNFHLTTPKTRRLPFAGDGVAAGAGETGEGGASASSVKFMLPTTPERAPFPRSQSFEAYQTPLRTVNRTQSQLTPHKAKGSARDSLKRKLPSGGSARGKLHSDSDVDAMLDEENQENDPNDSLVTGCRRLSDDLPSPIPRSKRLKRHEGNNITDMMRSSTPKTTCYLGDENHHGNGPVLPSNAGRKPLFRKYTSYSPRKIQNIRQLGTGGGMLRRQNAFSTVQVTPEKKERGNRVADIASSPTTSFGQLVEEGEEQQVEGKEEDGGLASGNQAPIGIGALLDGPILTESCSSSSTKEATSSAFLEDAMATVPSSDNYCSFTPTKSFVSEDENSMVERHAPVANQPTMLASILEEPSYGVLPALDSQPSLQCAHPAVASVSEDTSFGVMSTLDSSPPQPLQALQPQYNVHASPPNVKQLSKGYSSGYVVNRPPLPRSELRAGPSPKVKQRSATSAPKPKHYYEGRKYLDILRRLHRDNPDALGLLLNYLTDADLVQVVRVSPDWHSIVYGHPKSLERLQRQLRLEAKHKENRYGPACGSAALDTKLKPKPETTALESVSKVLFPSSTSEETVPLPASVEVERRRPFAPCNSQDRRNSTSSSSTTSSSNSSLYGGTSFGFVGGNGAMPELLRRRSSVTDVVTALGNNNNNNTSVKSHSPPVSPSKRKFYDNQKWVLSRALHRIEQHINHQLEMGGGFGYDTRRGGRVTFGYVRGASCPRTVVLCLRPALTLPGGDAPGVRFCLVRKRRNGEMGMGGKAKDFEK</sequence>
<accession>A0A182FU16</accession>
<feature type="compositionally biased region" description="Acidic residues" evidence="1">
    <location>
        <begin position="212"/>
        <end position="226"/>
    </location>
</feature>
<dbReference type="PANTHER" id="PTHR15493:SF9">
    <property type="entry name" value="GH14043P"/>
    <property type="match status" value="1"/>
</dbReference>
<proteinExistence type="predicted"/>
<feature type="region of interest" description="Disordered" evidence="1">
    <location>
        <begin position="527"/>
        <end position="565"/>
    </location>
</feature>
<dbReference type="VEuPathDB" id="VectorBase:AALB20_035001"/>
<evidence type="ECO:0008006" key="4">
    <source>
        <dbReference type="Google" id="ProtNLM"/>
    </source>
</evidence>
<feature type="compositionally biased region" description="Polar residues" evidence="1">
    <location>
        <begin position="172"/>
        <end position="181"/>
    </location>
</feature>
<feature type="region of interest" description="Disordered" evidence="1">
    <location>
        <begin position="28"/>
        <end position="49"/>
    </location>
</feature>
<feature type="region of interest" description="Disordered" evidence="1">
    <location>
        <begin position="172"/>
        <end position="250"/>
    </location>
</feature>
<protein>
    <recommendedName>
        <fullName evidence="4">F-box domain-containing protein</fullName>
    </recommendedName>
</protein>
<feature type="region of interest" description="Disordered" evidence="1">
    <location>
        <begin position="676"/>
        <end position="718"/>
    </location>
</feature>
<dbReference type="GO" id="GO:0045835">
    <property type="term" value="P:negative regulation of meiotic nuclear division"/>
    <property type="evidence" value="ECO:0007669"/>
    <property type="project" value="InterPro"/>
</dbReference>
<dbReference type="PANTHER" id="PTHR15493">
    <property type="entry name" value="F-BOX ONLY PROTEIN 5 AND 43"/>
    <property type="match status" value="1"/>
</dbReference>
<dbReference type="STRING" id="7167.A0A182FU16"/>
<dbReference type="GO" id="GO:0005634">
    <property type="term" value="C:nucleus"/>
    <property type="evidence" value="ECO:0007669"/>
    <property type="project" value="TreeGrafter"/>
</dbReference>
<name>A0A182FU16_ANOAL</name>
<feature type="compositionally biased region" description="Gly residues" evidence="1">
    <location>
        <begin position="127"/>
        <end position="138"/>
    </location>
</feature>
<reference evidence="2 3" key="1">
    <citation type="journal article" date="2017" name="G3 (Bethesda)">
        <title>The Physical Genome Mapping of Anopheles albimanus Corrected Scaffold Misassemblies and Identified Interarm Rearrangements in Genus Anopheles.</title>
        <authorList>
            <person name="Artemov G.N."/>
            <person name="Peery A.N."/>
            <person name="Jiang X."/>
            <person name="Tu Z."/>
            <person name="Stegniy V.N."/>
            <person name="Sharakhova M.V."/>
            <person name="Sharakhov I.V."/>
        </authorList>
    </citation>
    <scope>NUCLEOTIDE SEQUENCE [LARGE SCALE GENOMIC DNA]</scope>
    <source>
        <strain evidence="2 3">ALBI9_A</strain>
    </source>
</reference>
<dbReference type="Proteomes" id="UP000069272">
    <property type="component" value="Chromosome 3R"/>
</dbReference>
<dbReference type="InterPro" id="IPR047147">
    <property type="entry name" value="FBX5_43"/>
</dbReference>
<feature type="compositionally biased region" description="Polar residues" evidence="1">
    <location>
        <begin position="35"/>
        <end position="49"/>
    </location>
</feature>
<organism evidence="2 3">
    <name type="scientific">Anopheles albimanus</name>
    <name type="common">New world malaria mosquito</name>
    <dbReference type="NCBI Taxonomy" id="7167"/>
    <lineage>
        <taxon>Eukaryota</taxon>
        <taxon>Metazoa</taxon>
        <taxon>Ecdysozoa</taxon>
        <taxon>Arthropoda</taxon>
        <taxon>Hexapoda</taxon>
        <taxon>Insecta</taxon>
        <taxon>Pterygota</taxon>
        <taxon>Neoptera</taxon>
        <taxon>Endopterygota</taxon>
        <taxon>Diptera</taxon>
        <taxon>Nematocera</taxon>
        <taxon>Culicoidea</taxon>
        <taxon>Culicidae</taxon>
        <taxon>Anophelinae</taxon>
        <taxon>Anopheles</taxon>
    </lineage>
</organism>
<feature type="region of interest" description="Disordered" evidence="1">
    <location>
        <begin position="329"/>
        <end position="380"/>
    </location>
</feature>
<dbReference type="VEuPathDB" id="VectorBase:AALB010050"/>
<dbReference type="GO" id="GO:0007088">
    <property type="term" value="P:regulation of mitotic nuclear division"/>
    <property type="evidence" value="ECO:0007669"/>
    <property type="project" value="InterPro"/>
</dbReference>
<dbReference type="EnsemblMetazoa" id="AALB010050-RA">
    <property type="protein sequence ID" value="AALB010050-PA"/>
    <property type="gene ID" value="AALB010050"/>
</dbReference>
<evidence type="ECO:0000313" key="2">
    <source>
        <dbReference type="EnsemblMetazoa" id="AALB010050-PA"/>
    </source>
</evidence>
<feature type="compositionally biased region" description="Low complexity" evidence="1">
    <location>
        <begin position="703"/>
        <end position="718"/>
    </location>
</feature>
<feature type="region of interest" description="Disordered" evidence="1">
    <location>
        <begin position="123"/>
        <end position="142"/>
    </location>
</feature>
<feature type="region of interest" description="Disordered" evidence="1">
    <location>
        <begin position="748"/>
        <end position="771"/>
    </location>
</feature>
<keyword evidence="3" id="KW-1185">Reference proteome</keyword>
<evidence type="ECO:0000313" key="3">
    <source>
        <dbReference type="Proteomes" id="UP000069272"/>
    </source>
</evidence>
<feature type="compositionally biased region" description="Low complexity" evidence="1">
    <location>
        <begin position="751"/>
        <end position="764"/>
    </location>
</feature>